<dbReference type="InterPro" id="IPR026939">
    <property type="entry name" value="ZNF706/At2g23090_sf"/>
</dbReference>
<dbReference type="GO" id="GO:0005737">
    <property type="term" value="C:cytoplasm"/>
    <property type="evidence" value="ECO:0007669"/>
    <property type="project" value="UniProtKB-SubCell"/>
</dbReference>
<comment type="caution">
    <text evidence="7">The sequence shown here is derived from an EMBL/GenBank/DDBJ whole genome shotgun (WGS) entry which is preliminary data.</text>
</comment>
<evidence type="ECO:0000259" key="6">
    <source>
        <dbReference type="PROSITE" id="PS00028"/>
    </source>
</evidence>
<reference evidence="7 8" key="1">
    <citation type="journal article" date="2014" name="Genome Biol. Evol.">
        <title>The secreted proteins of Achlya hypogyna and Thraustotheca clavata identify the ancestral oomycete secretome and reveal gene acquisitions by horizontal gene transfer.</title>
        <authorList>
            <person name="Misner I."/>
            <person name="Blouin N."/>
            <person name="Leonard G."/>
            <person name="Richards T.A."/>
            <person name="Lane C.E."/>
        </authorList>
    </citation>
    <scope>NUCLEOTIDE SEQUENCE [LARGE SCALE GENOMIC DNA]</scope>
    <source>
        <strain evidence="7 8">ATCC 48635</strain>
    </source>
</reference>
<dbReference type="InterPro" id="IPR045230">
    <property type="entry name" value="MBS1/2-like"/>
</dbReference>
<dbReference type="OrthoDB" id="73348at2759"/>
<dbReference type="SUPFAM" id="SSF118359">
    <property type="entry name" value="Expressed protein At2g23090/F21P24.15"/>
    <property type="match status" value="1"/>
</dbReference>
<feature type="domain" description="C2H2-type" evidence="6">
    <location>
        <begin position="48"/>
        <end position="69"/>
    </location>
</feature>
<evidence type="ECO:0000313" key="8">
    <source>
        <dbReference type="Proteomes" id="UP000243579"/>
    </source>
</evidence>
<evidence type="ECO:0000313" key="7">
    <source>
        <dbReference type="EMBL" id="OQR94580.1"/>
    </source>
</evidence>
<dbReference type="EMBL" id="JNBR01000358">
    <property type="protein sequence ID" value="OQR94580.1"/>
    <property type="molecule type" value="Genomic_DNA"/>
</dbReference>
<name>A0A1V9Z9Q1_ACHHY</name>
<dbReference type="PANTHER" id="PTHR21213:SF0">
    <property type="entry name" value="ZINC FINGER PROTEIN 706"/>
    <property type="match status" value="1"/>
</dbReference>
<dbReference type="PANTHER" id="PTHR21213">
    <property type="entry name" value="GEO09665P1-RELATED"/>
    <property type="match status" value="1"/>
</dbReference>
<feature type="compositionally biased region" description="Basic and acidic residues" evidence="5">
    <location>
        <begin position="86"/>
        <end position="110"/>
    </location>
</feature>
<evidence type="ECO:0000256" key="2">
    <source>
        <dbReference type="ARBA" id="ARBA00004496"/>
    </source>
</evidence>
<evidence type="ECO:0000256" key="5">
    <source>
        <dbReference type="SAM" id="MobiDB-lite"/>
    </source>
</evidence>
<proteinExistence type="predicted"/>
<keyword evidence="4" id="KW-0539">Nucleus</keyword>
<evidence type="ECO:0000256" key="3">
    <source>
        <dbReference type="ARBA" id="ARBA00022490"/>
    </source>
</evidence>
<sequence length="139" mass="14646">MGGKAKAQKHTAKEINMKHKAAKERAGAAGGGASGLENRKCQKVGVKCEVCLSEFMSMPDLKIHYDSRHPKENFDEPKFQAAFAAAKEETAKRRDGKQQGKLDYKQKDGKSSGGSGGSSKAGVSDDVAALLAAGLAGHK</sequence>
<dbReference type="InterPro" id="IPR013087">
    <property type="entry name" value="Znf_C2H2_type"/>
</dbReference>
<keyword evidence="3" id="KW-0963">Cytoplasm</keyword>
<organism evidence="7 8">
    <name type="scientific">Achlya hypogyna</name>
    <name type="common">Oomycete</name>
    <name type="synonym">Protoachlya hypogyna</name>
    <dbReference type="NCBI Taxonomy" id="1202772"/>
    <lineage>
        <taxon>Eukaryota</taxon>
        <taxon>Sar</taxon>
        <taxon>Stramenopiles</taxon>
        <taxon>Oomycota</taxon>
        <taxon>Saprolegniomycetes</taxon>
        <taxon>Saprolegniales</taxon>
        <taxon>Achlyaceae</taxon>
        <taxon>Achlya</taxon>
    </lineage>
</organism>
<dbReference type="Gene3D" id="4.10.1050.10">
    <property type="entry name" value="At2g23090-like"/>
    <property type="match status" value="1"/>
</dbReference>
<dbReference type="AlphaFoldDB" id="A0A1V9Z9Q1"/>
<gene>
    <name evidence="7" type="ORF">ACHHYP_01111</name>
</gene>
<protein>
    <recommendedName>
        <fullName evidence="6">C2H2-type domain-containing protein</fullName>
    </recommendedName>
</protein>
<accession>A0A1V9Z9Q1</accession>
<dbReference type="GO" id="GO:0005634">
    <property type="term" value="C:nucleus"/>
    <property type="evidence" value="ECO:0007669"/>
    <property type="project" value="UniProtKB-SubCell"/>
</dbReference>
<feature type="region of interest" description="Disordered" evidence="5">
    <location>
        <begin position="1"/>
        <end position="36"/>
    </location>
</feature>
<comment type="subcellular location">
    <subcellularLocation>
        <location evidence="2">Cytoplasm</location>
    </subcellularLocation>
    <subcellularLocation>
        <location evidence="1">Nucleus</location>
    </subcellularLocation>
</comment>
<feature type="compositionally biased region" description="Basic residues" evidence="5">
    <location>
        <begin position="1"/>
        <end position="10"/>
    </location>
</feature>
<evidence type="ECO:0000256" key="4">
    <source>
        <dbReference type="ARBA" id="ARBA00023242"/>
    </source>
</evidence>
<feature type="region of interest" description="Disordered" evidence="5">
    <location>
        <begin position="86"/>
        <end position="122"/>
    </location>
</feature>
<keyword evidence="8" id="KW-1185">Reference proteome</keyword>
<evidence type="ECO:0000256" key="1">
    <source>
        <dbReference type="ARBA" id="ARBA00004123"/>
    </source>
</evidence>
<dbReference type="PROSITE" id="PS00028">
    <property type="entry name" value="ZINC_FINGER_C2H2_1"/>
    <property type="match status" value="1"/>
</dbReference>
<dbReference type="Proteomes" id="UP000243579">
    <property type="component" value="Unassembled WGS sequence"/>
</dbReference>